<gene>
    <name evidence="1" type="ORF">BJ958_004283</name>
</gene>
<comment type="caution">
    <text evidence="1">The sequence shown here is derived from an EMBL/GenBank/DDBJ whole genome shotgun (WGS) entry which is preliminary data.</text>
</comment>
<organism evidence="1 2">
    <name type="scientific">Nocardioides kongjuensis</name>
    <dbReference type="NCBI Taxonomy" id="349522"/>
    <lineage>
        <taxon>Bacteria</taxon>
        <taxon>Bacillati</taxon>
        <taxon>Actinomycetota</taxon>
        <taxon>Actinomycetes</taxon>
        <taxon>Propionibacteriales</taxon>
        <taxon>Nocardioidaceae</taxon>
        <taxon>Nocardioides</taxon>
    </lineage>
</organism>
<keyword evidence="2" id="KW-1185">Reference proteome</keyword>
<protein>
    <submittedName>
        <fullName evidence="1">Uncharacterized protein</fullName>
    </submittedName>
</protein>
<dbReference type="EMBL" id="JACCBF010000001">
    <property type="protein sequence ID" value="NYD32737.1"/>
    <property type="molecule type" value="Genomic_DNA"/>
</dbReference>
<accession>A0A852RH81</accession>
<evidence type="ECO:0000313" key="1">
    <source>
        <dbReference type="EMBL" id="NYD32737.1"/>
    </source>
</evidence>
<sequence>MSAHGLLDASYLPPLLTRYGIELKVERVEDLLDVTLDDIEPPLCHILVDLFGLASEDEFRAPASPSRPAAKAEER</sequence>
<dbReference type="AlphaFoldDB" id="A0A852RH81"/>
<dbReference type="Proteomes" id="UP000582231">
    <property type="component" value="Unassembled WGS sequence"/>
</dbReference>
<name>A0A852RH81_9ACTN</name>
<reference evidence="1 2" key="1">
    <citation type="submission" date="2020-07" db="EMBL/GenBank/DDBJ databases">
        <title>Sequencing the genomes of 1000 actinobacteria strains.</title>
        <authorList>
            <person name="Klenk H.-P."/>
        </authorList>
    </citation>
    <scope>NUCLEOTIDE SEQUENCE [LARGE SCALE GENOMIC DNA]</scope>
    <source>
        <strain evidence="1 2">DSM 19082</strain>
    </source>
</reference>
<evidence type="ECO:0000313" key="2">
    <source>
        <dbReference type="Proteomes" id="UP000582231"/>
    </source>
</evidence>
<proteinExistence type="predicted"/>